<evidence type="ECO:0000256" key="5">
    <source>
        <dbReference type="ARBA" id="ARBA00023211"/>
    </source>
</evidence>
<sequence>MFGGTSREIIKSLIVKFGGQNNILNICWKRFQTNLPRQENVKKILYQKYGQPTFMSHPHLLKDGEVTPGIHRDEFELRRLKLIENIKLNSDKTDQYKSQFIIIPSSSKVYMSDKIPYVFRQNTDFLYFCGCQEPNTILVITSIGDTVTSILFMNQKDQHSELWEGPKTGAEAAPSLFGVNKALPVTEFERFFFSFINEYKNSIIWYDDNNVLQTNLHTKLNELIRTNNIQKFTNPRNLFHKVRSIKSQSEINLMQKSCDIASMAIKKTMQVSKPGMSEHQLFAIVDYECRMNGAEFLAYPPVVAAGNNANIIHYISNNQIIQHEDMVLMDAGCQYNGYTSDITRTWPANGKFIPEQRILYETVLDIQKELLKKVKEMPTLDQLFHSMCSLLGKRLQEVGLIPKSLSGDKLISAAFSYCPHHVSHYLGMDVHDTAKISANIPLQPGMIITIEPGIYVNPKNPLAPSNFHGLGVRVEDDVLIKENGPLVLSRNCPKEIAEIEAIASENQSCSKST</sequence>
<dbReference type="InterPro" id="IPR007865">
    <property type="entry name" value="Aminopep_P_N"/>
</dbReference>
<protein>
    <recommendedName>
        <fullName evidence="6">Aminopeptidase P N-terminal domain-containing protein</fullName>
    </recommendedName>
</protein>
<dbReference type="GO" id="GO:0006508">
    <property type="term" value="P:proteolysis"/>
    <property type="evidence" value="ECO:0007669"/>
    <property type="project" value="TreeGrafter"/>
</dbReference>
<keyword evidence="5" id="KW-0464">Manganese</keyword>
<evidence type="ECO:0000313" key="8">
    <source>
        <dbReference type="Proteomes" id="UP000617340"/>
    </source>
</evidence>
<dbReference type="InterPro" id="IPR000994">
    <property type="entry name" value="Pept_M24"/>
</dbReference>
<dbReference type="InterPro" id="IPR029149">
    <property type="entry name" value="Creatin/AminoP/Spt16_N"/>
</dbReference>
<dbReference type="SMART" id="SM01011">
    <property type="entry name" value="AMP_N"/>
    <property type="match status" value="1"/>
</dbReference>
<organism evidence="7 8">
    <name type="scientific">Vespula germanica</name>
    <name type="common">German yellow jacket</name>
    <name type="synonym">Paravespula germanica</name>
    <dbReference type="NCBI Taxonomy" id="30212"/>
    <lineage>
        <taxon>Eukaryota</taxon>
        <taxon>Metazoa</taxon>
        <taxon>Ecdysozoa</taxon>
        <taxon>Arthropoda</taxon>
        <taxon>Hexapoda</taxon>
        <taxon>Insecta</taxon>
        <taxon>Pterygota</taxon>
        <taxon>Neoptera</taxon>
        <taxon>Endopterygota</taxon>
        <taxon>Hymenoptera</taxon>
        <taxon>Apocrita</taxon>
        <taxon>Aculeata</taxon>
        <taxon>Vespoidea</taxon>
        <taxon>Vespidae</taxon>
        <taxon>Vespinae</taxon>
        <taxon>Vespula</taxon>
    </lineage>
</organism>
<dbReference type="GO" id="GO:0005739">
    <property type="term" value="C:mitochondrion"/>
    <property type="evidence" value="ECO:0007669"/>
    <property type="project" value="TreeGrafter"/>
</dbReference>
<dbReference type="InterPro" id="IPR052433">
    <property type="entry name" value="X-Pro_dipept-like"/>
</dbReference>
<evidence type="ECO:0000256" key="4">
    <source>
        <dbReference type="ARBA" id="ARBA00022801"/>
    </source>
</evidence>
<dbReference type="AlphaFoldDB" id="A0A834MYH5"/>
<comment type="similarity">
    <text evidence="2">Belongs to the peptidase M24B family.</text>
</comment>
<keyword evidence="3" id="KW-0479">Metal-binding</keyword>
<dbReference type="Gene3D" id="3.40.350.10">
    <property type="entry name" value="Creatinase/prolidase N-terminal domain"/>
    <property type="match status" value="1"/>
</dbReference>
<dbReference type="GO" id="GO:0070006">
    <property type="term" value="F:metalloaminopeptidase activity"/>
    <property type="evidence" value="ECO:0007669"/>
    <property type="project" value="InterPro"/>
</dbReference>
<evidence type="ECO:0000256" key="3">
    <source>
        <dbReference type="ARBA" id="ARBA00022723"/>
    </source>
</evidence>
<dbReference type="PRINTS" id="PR00599">
    <property type="entry name" value="MAPEPTIDASE"/>
</dbReference>
<dbReference type="InterPro" id="IPR036005">
    <property type="entry name" value="Creatinase/aminopeptidase-like"/>
</dbReference>
<keyword evidence="8" id="KW-1185">Reference proteome</keyword>
<dbReference type="EMBL" id="JACSDZ010000012">
    <property type="protein sequence ID" value="KAF7389985.1"/>
    <property type="molecule type" value="Genomic_DNA"/>
</dbReference>
<evidence type="ECO:0000313" key="7">
    <source>
        <dbReference type="EMBL" id="KAF7389985.1"/>
    </source>
</evidence>
<dbReference type="Pfam" id="PF05195">
    <property type="entry name" value="AMP_N"/>
    <property type="match status" value="1"/>
</dbReference>
<evidence type="ECO:0000256" key="2">
    <source>
        <dbReference type="ARBA" id="ARBA00008766"/>
    </source>
</evidence>
<dbReference type="SUPFAM" id="SSF55920">
    <property type="entry name" value="Creatinase/aminopeptidase"/>
    <property type="match status" value="1"/>
</dbReference>
<comment type="caution">
    <text evidence="7">The sequence shown here is derived from an EMBL/GenBank/DDBJ whole genome shotgun (WGS) entry which is preliminary data.</text>
</comment>
<dbReference type="InterPro" id="IPR001714">
    <property type="entry name" value="Pept_M24_MAP"/>
</dbReference>
<comment type="cofactor">
    <cofactor evidence="1">
        <name>Mn(2+)</name>
        <dbReference type="ChEBI" id="CHEBI:29035"/>
    </cofactor>
</comment>
<gene>
    <name evidence="7" type="ORF">HZH68_011842</name>
</gene>
<reference evidence="7" key="1">
    <citation type="journal article" date="2020" name="G3 (Bethesda)">
        <title>High-Quality Assemblies for Three Invasive Social Wasps from the &lt;i&gt;Vespula&lt;/i&gt; Genus.</title>
        <authorList>
            <person name="Harrop T.W.R."/>
            <person name="Guhlin J."/>
            <person name="McLaughlin G.M."/>
            <person name="Permina E."/>
            <person name="Stockwell P."/>
            <person name="Gilligan J."/>
            <person name="Le Lec M.F."/>
            <person name="Gruber M.A.M."/>
            <person name="Quinn O."/>
            <person name="Lovegrove M."/>
            <person name="Duncan E.J."/>
            <person name="Remnant E.J."/>
            <person name="Van Eeckhoven J."/>
            <person name="Graham B."/>
            <person name="Knapp R.A."/>
            <person name="Langford K.W."/>
            <person name="Kronenberg Z."/>
            <person name="Press M.O."/>
            <person name="Eacker S.M."/>
            <person name="Wilson-Rankin E.E."/>
            <person name="Purcell J."/>
            <person name="Lester P.J."/>
            <person name="Dearden P.K."/>
        </authorList>
    </citation>
    <scope>NUCLEOTIDE SEQUENCE</scope>
    <source>
        <strain evidence="7">Linc-1</strain>
    </source>
</reference>
<dbReference type="Proteomes" id="UP000617340">
    <property type="component" value="Unassembled WGS sequence"/>
</dbReference>
<dbReference type="Gene3D" id="3.90.230.10">
    <property type="entry name" value="Creatinase/methionine aminopeptidase superfamily"/>
    <property type="match status" value="1"/>
</dbReference>
<accession>A0A834MYH5</accession>
<evidence type="ECO:0000256" key="1">
    <source>
        <dbReference type="ARBA" id="ARBA00001936"/>
    </source>
</evidence>
<name>A0A834MYH5_VESGE</name>
<dbReference type="PANTHER" id="PTHR43226">
    <property type="entry name" value="XAA-PRO AMINOPEPTIDASE 3"/>
    <property type="match status" value="1"/>
</dbReference>
<dbReference type="PANTHER" id="PTHR43226:SF4">
    <property type="entry name" value="XAA-PRO AMINOPEPTIDASE 3"/>
    <property type="match status" value="1"/>
</dbReference>
<feature type="domain" description="Aminopeptidase P N-terminal" evidence="6">
    <location>
        <begin position="70"/>
        <end position="213"/>
    </location>
</feature>
<keyword evidence="4" id="KW-0378">Hydrolase</keyword>
<proteinExistence type="inferred from homology"/>
<dbReference type="SUPFAM" id="SSF53092">
    <property type="entry name" value="Creatinase/prolidase N-terminal domain"/>
    <property type="match status" value="1"/>
</dbReference>
<evidence type="ECO:0000259" key="6">
    <source>
        <dbReference type="SMART" id="SM01011"/>
    </source>
</evidence>
<dbReference type="GO" id="GO:0030145">
    <property type="term" value="F:manganese ion binding"/>
    <property type="evidence" value="ECO:0007669"/>
    <property type="project" value="InterPro"/>
</dbReference>
<dbReference type="Pfam" id="PF00557">
    <property type="entry name" value="Peptidase_M24"/>
    <property type="match status" value="1"/>
</dbReference>
<dbReference type="CDD" id="cd01087">
    <property type="entry name" value="Prolidase"/>
    <property type="match status" value="1"/>
</dbReference>